<accession>A0A7J8X0M0</accession>
<dbReference type="AlphaFoldDB" id="A0A7J8X0M0"/>
<dbReference type="EMBL" id="JABFAA010000004">
    <property type="protein sequence ID" value="MBA0680831.1"/>
    <property type="molecule type" value="Genomic_DNA"/>
</dbReference>
<reference evidence="1 2" key="1">
    <citation type="journal article" date="2019" name="Genome Biol. Evol.">
        <title>Insights into the evolution of the New World diploid cottons (Gossypium, subgenus Houzingenia) based on genome sequencing.</title>
        <authorList>
            <person name="Grover C.E."/>
            <person name="Arick M.A. 2nd"/>
            <person name="Thrash A."/>
            <person name="Conover J.L."/>
            <person name="Sanders W.S."/>
            <person name="Peterson D.G."/>
            <person name="Frelichowski J.E."/>
            <person name="Scheffler J.A."/>
            <person name="Scheffler B.E."/>
            <person name="Wendel J.F."/>
        </authorList>
    </citation>
    <scope>NUCLEOTIDE SEQUENCE [LARGE SCALE GENOMIC DNA]</scope>
    <source>
        <strain evidence="1">185</strain>
        <tissue evidence="1">Leaf</tissue>
    </source>
</reference>
<protein>
    <submittedName>
        <fullName evidence="1">Uncharacterized protein</fullName>
    </submittedName>
</protein>
<sequence>MVVTAAMVDKPWNRKRKGAVVKVKAMLLLVVVVVEVKRIKRRGRKGMLLLILMRVNNTTTTTLLMLDLHLQDHISLAMDLMVLFPSPPPCHLQPIIALHGITTWMNTQRITMHHHRCMLLATTQLILVVAIANRITPHHDRIHICICTRNTCLNTPLSRLIHRIRHNHPIHSRFSAMKTRMHVRLC</sequence>
<comment type="caution">
    <text evidence="1">The sequence shown here is derived from an EMBL/GenBank/DDBJ whole genome shotgun (WGS) entry which is preliminary data.</text>
</comment>
<keyword evidence="2" id="KW-1185">Reference proteome</keyword>
<evidence type="ECO:0000313" key="2">
    <source>
        <dbReference type="Proteomes" id="UP000593577"/>
    </source>
</evidence>
<organism evidence="1 2">
    <name type="scientific">Gossypium aridum</name>
    <name type="common">American cotton</name>
    <name type="synonym">Erioxylum aridum</name>
    <dbReference type="NCBI Taxonomy" id="34290"/>
    <lineage>
        <taxon>Eukaryota</taxon>
        <taxon>Viridiplantae</taxon>
        <taxon>Streptophyta</taxon>
        <taxon>Embryophyta</taxon>
        <taxon>Tracheophyta</taxon>
        <taxon>Spermatophyta</taxon>
        <taxon>Magnoliopsida</taxon>
        <taxon>eudicotyledons</taxon>
        <taxon>Gunneridae</taxon>
        <taxon>Pentapetalae</taxon>
        <taxon>rosids</taxon>
        <taxon>malvids</taxon>
        <taxon>Malvales</taxon>
        <taxon>Malvaceae</taxon>
        <taxon>Malvoideae</taxon>
        <taxon>Gossypium</taxon>
    </lineage>
</organism>
<feature type="non-terminal residue" evidence="1">
    <location>
        <position position="186"/>
    </location>
</feature>
<proteinExistence type="predicted"/>
<gene>
    <name evidence="1" type="ORF">Goari_012509</name>
</gene>
<name>A0A7J8X0M0_GOSAI</name>
<evidence type="ECO:0000313" key="1">
    <source>
        <dbReference type="EMBL" id="MBA0680831.1"/>
    </source>
</evidence>
<dbReference type="Proteomes" id="UP000593577">
    <property type="component" value="Unassembled WGS sequence"/>
</dbReference>